<dbReference type="GO" id="GO:0009245">
    <property type="term" value="P:lipid A biosynthetic process"/>
    <property type="evidence" value="ECO:0007669"/>
    <property type="project" value="UniProtKB-UniRule"/>
</dbReference>
<dbReference type="EC" id="2.4.1.182" evidence="2 10"/>
<evidence type="ECO:0000256" key="4">
    <source>
        <dbReference type="ARBA" id="ARBA00022516"/>
    </source>
</evidence>
<keyword evidence="5" id="KW-0441">Lipid A biosynthesis</keyword>
<organism evidence="11">
    <name type="scientific">candidate division WOR-3 bacterium</name>
    <dbReference type="NCBI Taxonomy" id="2052148"/>
    <lineage>
        <taxon>Bacteria</taxon>
        <taxon>Bacteria division WOR-3</taxon>
    </lineage>
</organism>
<dbReference type="GO" id="GO:0008915">
    <property type="term" value="F:lipid-A-disaccharide synthase activity"/>
    <property type="evidence" value="ECO:0007669"/>
    <property type="project" value="UniProtKB-UniRule"/>
</dbReference>
<reference evidence="11" key="1">
    <citation type="journal article" date="2020" name="mSystems">
        <title>Genome- and Community-Level Interaction Insights into Carbon Utilization and Element Cycling Functions of Hydrothermarchaeota in Hydrothermal Sediment.</title>
        <authorList>
            <person name="Zhou Z."/>
            <person name="Liu Y."/>
            <person name="Xu W."/>
            <person name="Pan J."/>
            <person name="Luo Z.H."/>
            <person name="Li M."/>
        </authorList>
    </citation>
    <scope>NUCLEOTIDE SEQUENCE [LARGE SCALE GENOMIC DNA]</scope>
    <source>
        <strain evidence="11">HyVt-74</strain>
    </source>
</reference>
<gene>
    <name evidence="11" type="ORF">ENL19_00265</name>
</gene>
<keyword evidence="6 11" id="KW-0328">Glycosyltransferase</keyword>
<comment type="function">
    <text evidence="1">Condensation of UDP-2,3-diacylglucosamine and 2,3-diacylglucosamine-1-phosphate to form lipid A disaccharide, a precursor of lipid A, a phosphorylated glycolipid that anchors the lipopolysaccharide to the outer membrane of the cell.</text>
</comment>
<dbReference type="Pfam" id="PF02684">
    <property type="entry name" value="LpxB"/>
    <property type="match status" value="1"/>
</dbReference>
<sequence length="364" mass="40955">METLLIAGEPSGDLHGSYLIREFKKRGNFSFWGIGGVKMAEQGMDVVFPMNRLSIFGFIEVVKKINDVNTAREILISRINRKKPDFAVLIDFPGFNISLAHFLKSKGIPVFYFITPQVWAWGGWRIKQIRKYFDHLFVVLPFEEKFFRENNIPATFVGHPLIDIVKPRDNNPIPKNVRNKKVIALLPGSRTSEIKRLLKPMVASLEIIRGFLDVTGVIVLNTDENLLTAREIIGKNDDIILKKGHTYDILSIADAAVITSGTATLEAAIIGTPMVVVYKLSALSYILAKLLAKIKYISLVNLILNKELVPELIQSRVTSESICRELMDVIKRSSEIKEGYSMLRNKLGIGGAFRRTVDGILCRI</sequence>
<dbReference type="AlphaFoldDB" id="A0A7C5HN08"/>
<dbReference type="NCBIfam" id="TIGR00215">
    <property type="entry name" value="lpxB"/>
    <property type="match status" value="1"/>
</dbReference>
<protein>
    <recommendedName>
        <fullName evidence="3 10">Lipid-A-disaccharide synthase</fullName>
        <ecNumber evidence="2 10">2.4.1.182</ecNumber>
    </recommendedName>
</protein>
<evidence type="ECO:0000256" key="10">
    <source>
        <dbReference type="NCBIfam" id="TIGR00215"/>
    </source>
</evidence>
<evidence type="ECO:0000256" key="5">
    <source>
        <dbReference type="ARBA" id="ARBA00022556"/>
    </source>
</evidence>
<dbReference type="InterPro" id="IPR003835">
    <property type="entry name" value="Glyco_trans_19"/>
</dbReference>
<evidence type="ECO:0000256" key="7">
    <source>
        <dbReference type="ARBA" id="ARBA00022679"/>
    </source>
</evidence>
<keyword evidence="8" id="KW-0443">Lipid metabolism</keyword>
<dbReference type="PANTHER" id="PTHR30372:SF4">
    <property type="entry name" value="LIPID-A-DISACCHARIDE SYNTHASE, MITOCHONDRIAL-RELATED"/>
    <property type="match status" value="1"/>
</dbReference>
<keyword evidence="4" id="KW-0444">Lipid biosynthesis</keyword>
<dbReference type="GO" id="GO:0016020">
    <property type="term" value="C:membrane"/>
    <property type="evidence" value="ECO:0007669"/>
    <property type="project" value="GOC"/>
</dbReference>
<evidence type="ECO:0000256" key="3">
    <source>
        <dbReference type="ARBA" id="ARBA00020902"/>
    </source>
</evidence>
<dbReference type="EMBL" id="DRTB01000021">
    <property type="protein sequence ID" value="HHE04476.1"/>
    <property type="molecule type" value="Genomic_DNA"/>
</dbReference>
<dbReference type="SUPFAM" id="SSF53756">
    <property type="entry name" value="UDP-Glycosyltransferase/glycogen phosphorylase"/>
    <property type="match status" value="1"/>
</dbReference>
<comment type="catalytic activity">
    <reaction evidence="9">
        <text>a lipid X + a UDP-2-N,3-O-bis[(3R)-3-hydroxyacyl]-alpha-D-glucosamine = a lipid A disaccharide + UDP + H(+)</text>
        <dbReference type="Rhea" id="RHEA:67828"/>
        <dbReference type="ChEBI" id="CHEBI:15378"/>
        <dbReference type="ChEBI" id="CHEBI:58223"/>
        <dbReference type="ChEBI" id="CHEBI:137748"/>
        <dbReference type="ChEBI" id="CHEBI:176338"/>
        <dbReference type="ChEBI" id="CHEBI:176343"/>
        <dbReference type="EC" id="2.4.1.182"/>
    </reaction>
</comment>
<evidence type="ECO:0000256" key="2">
    <source>
        <dbReference type="ARBA" id="ARBA00012687"/>
    </source>
</evidence>
<accession>A0A7C5HN08</accession>
<name>A0A7C5HN08_UNCW3</name>
<evidence type="ECO:0000313" key="11">
    <source>
        <dbReference type="EMBL" id="HHE04476.1"/>
    </source>
</evidence>
<dbReference type="GO" id="GO:0005543">
    <property type="term" value="F:phospholipid binding"/>
    <property type="evidence" value="ECO:0007669"/>
    <property type="project" value="TreeGrafter"/>
</dbReference>
<evidence type="ECO:0000256" key="1">
    <source>
        <dbReference type="ARBA" id="ARBA00002056"/>
    </source>
</evidence>
<comment type="caution">
    <text evidence="11">The sequence shown here is derived from an EMBL/GenBank/DDBJ whole genome shotgun (WGS) entry which is preliminary data.</text>
</comment>
<evidence type="ECO:0000256" key="9">
    <source>
        <dbReference type="ARBA" id="ARBA00048975"/>
    </source>
</evidence>
<keyword evidence="7 11" id="KW-0808">Transferase</keyword>
<evidence type="ECO:0000256" key="8">
    <source>
        <dbReference type="ARBA" id="ARBA00023098"/>
    </source>
</evidence>
<dbReference type="Proteomes" id="UP000886110">
    <property type="component" value="Unassembled WGS sequence"/>
</dbReference>
<proteinExistence type="predicted"/>
<dbReference type="PANTHER" id="PTHR30372">
    <property type="entry name" value="LIPID-A-DISACCHARIDE SYNTHASE"/>
    <property type="match status" value="1"/>
</dbReference>
<evidence type="ECO:0000256" key="6">
    <source>
        <dbReference type="ARBA" id="ARBA00022676"/>
    </source>
</evidence>